<dbReference type="PATRIC" id="fig|1125411.7.peg.1048"/>
<protein>
    <submittedName>
        <fullName evidence="7">Membrane protein</fullName>
    </submittedName>
</protein>
<feature type="transmembrane region" description="Helical" evidence="5">
    <location>
        <begin position="12"/>
        <end position="35"/>
    </location>
</feature>
<dbReference type="EMBL" id="CP006911">
    <property type="protein sequence ID" value="ALE02019.1"/>
    <property type="molecule type" value="Genomic_DNA"/>
</dbReference>
<dbReference type="PROSITE" id="PS51007">
    <property type="entry name" value="CYTC"/>
    <property type="match status" value="1"/>
</dbReference>
<feature type="transmembrane region" description="Helical" evidence="5">
    <location>
        <begin position="249"/>
        <end position="268"/>
    </location>
</feature>
<name>A0A0M4LDL0_9GAMM</name>
<dbReference type="GO" id="GO:0009055">
    <property type="term" value="F:electron transfer activity"/>
    <property type="evidence" value="ECO:0007669"/>
    <property type="project" value="InterPro"/>
</dbReference>
<keyword evidence="3 4" id="KW-0408">Iron</keyword>
<feature type="transmembrane region" description="Helical" evidence="5">
    <location>
        <begin position="146"/>
        <end position="167"/>
    </location>
</feature>
<feature type="transmembrane region" description="Helical" evidence="5">
    <location>
        <begin position="113"/>
        <end position="134"/>
    </location>
</feature>
<dbReference type="OrthoDB" id="9787495at2"/>
<evidence type="ECO:0000256" key="1">
    <source>
        <dbReference type="ARBA" id="ARBA00022617"/>
    </source>
</evidence>
<dbReference type="InterPro" id="IPR036909">
    <property type="entry name" value="Cyt_c-like_dom_sf"/>
</dbReference>
<evidence type="ECO:0000313" key="7">
    <source>
        <dbReference type="EMBL" id="ALE02019.1"/>
    </source>
</evidence>
<gene>
    <name evidence="7" type="ORF">W908_05320</name>
</gene>
<dbReference type="STRING" id="1125411.W908_05320"/>
<feature type="transmembrane region" description="Helical" evidence="5">
    <location>
        <begin position="173"/>
        <end position="194"/>
    </location>
</feature>
<evidence type="ECO:0000259" key="6">
    <source>
        <dbReference type="PROSITE" id="PS51007"/>
    </source>
</evidence>
<keyword evidence="8" id="KW-1185">Reference proteome</keyword>
<evidence type="ECO:0000256" key="2">
    <source>
        <dbReference type="ARBA" id="ARBA00022723"/>
    </source>
</evidence>
<keyword evidence="2 4" id="KW-0479">Metal-binding</keyword>
<reference evidence="7 8" key="1">
    <citation type="journal article" date="2015" name="Genome Announc.">
        <title>Genome Sequence of 'Candidatus Thioglobus singularis' Strain PS1, a Mixotroph from the SUP05 Clade of Marine Gammaproteobacteria.</title>
        <authorList>
            <person name="Marshall K.T."/>
            <person name="Morris R.M."/>
        </authorList>
    </citation>
    <scope>NUCLEOTIDE SEQUENCE [LARGE SCALE GENOMIC DNA]</scope>
    <source>
        <strain evidence="7 8">PS1</strain>
    </source>
</reference>
<evidence type="ECO:0000256" key="3">
    <source>
        <dbReference type="ARBA" id="ARBA00023004"/>
    </source>
</evidence>
<dbReference type="KEGG" id="tsn:W908_05320"/>
<organism evidence="7 8">
    <name type="scientific">Candidatus Pseudothioglobus singularis PS1</name>
    <dbReference type="NCBI Taxonomy" id="1125411"/>
    <lineage>
        <taxon>Bacteria</taxon>
        <taxon>Pseudomonadati</taxon>
        <taxon>Pseudomonadota</taxon>
        <taxon>Gammaproteobacteria</taxon>
        <taxon>Candidatus Pseudothioglobaceae</taxon>
        <taxon>Candidatus Pseudothioglobus</taxon>
    </lineage>
</organism>
<accession>A0A0M4LDL0</accession>
<dbReference type="AlphaFoldDB" id="A0A0M4LDL0"/>
<sequence length="391" mass="44302">MMQIYLMDWLNLALKLLHVIAGIAWIGASFYFNWLENKLDRLNNRDEIAGNLWAVHGGGFYHLEKYKKYPQTLPEPLHWFKWEAYVTWLSGISLLSVIYYFNASTYLLATDSSISAINGIGLSLLGLLLFWLIYDILCKSRLVNKSAIFIAIIFIVISFFSYFYSNIFNPRAVYMQIGAMVGTVMVANVFFVIIPVQKKLVDACENATEVSLELGKTGYLRSRHNNYFTLPVLFMMISGHYPTIYSGDYGWLVLIAVIGILVMVRHYFNLRGVGKAKNSLIAIIVLSTLALIYVLAPSQSKDQKQNKEIVTIAEAQIIIEKHCVSCHAAEPSNKAFAIAPNGIMLDTQENIITHKNQIYKQAVLSKAMPIINTTNMTDEEREKLGIWIEAN</sequence>
<evidence type="ECO:0000256" key="5">
    <source>
        <dbReference type="SAM" id="Phobius"/>
    </source>
</evidence>
<dbReference type="InterPro" id="IPR009056">
    <property type="entry name" value="Cyt_c-like_dom"/>
</dbReference>
<keyword evidence="5" id="KW-0812">Transmembrane</keyword>
<evidence type="ECO:0000256" key="4">
    <source>
        <dbReference type="PROSITE-ProRule" id="PRU00433"/>
    </source>
</evidence>
<proteinExistence type="predicted"/>
<dbReference type="RefSeq" id="WP_053820233.1">
    <property type="nucleotide sequence ID" value="NZ_CP006911.1"/>
</dbReference>
<keyword evidence="5" id="KW-0472">Membrane</keyword>
<dbReference type="GO" id="GO:0046872">
    <property type="term" value="F:metal ion binding"/>
    <property type="evidence" value="ECO:0007669"/>
    <property type="project" value="UniProtKB-KW"/>
</dbReference>
<dbReference type="InterPro" id="IPR010389">
    <property type="entry name" value="Urate_ox_N"/>
</dbReference>
<keyword evidence="1 4" id="KW-0349">Heme</keyword>
<feature type="domain" description="Cytochrome c" evidence="6">
    <location>
        <begin position="301"/>
        <end position="391"/>
    </location>
</feature>
<dbReference type="Proteomes" id="UP000068905">
    <property type="component" value="Chromosome"/>
</dbReference>
<feature type="transmembrane region" description="Helical" evidence="5">
    <location>
        <begin position="226"/>
        <end position="243"/>
    </location>
</feature>
<dbReference type="Pfam" id="PF06181">
    <property type="entry name" value="Urate_ox_N"/>
    <property type="match status" value="1"/>
</dbReference>
<dbReference type="GO" id="GO:0020037">
    <property type="term" value="F:heme binding"/>
    <property type="evidence" value="ECO:0007669"/>
    <property type="project" value="InterPro"/>
</dbReference>
<keyword evidence="5" id="KW-1133">Transmembrane helix</keyword>
<feature type="transmembrane region" description="Helical" evidence="5">
    <location>
        <begin position="280"/>
        <end position="296"/>
    </location>
</feature>
<dbReference type="SUPFAM" id="SSF46626">
    <property type="entry name" value="Cytochrome c"/>
    <property type="match status" value="1"/>
</dbReference>
<feature type="transmembrane region" description="Helical" evidence="5">
    <location>
        <begin position="82"/>
        <end position="101"/>
    </location>
</feature>
<evidence type="ECO:0000313" key="8">
    <source>
        <dbReference type="Proteomes" id="UP000068905"/>
    </source>
</evidence>